<dbReference type="EMBL" id="JADJMS010000046">
    <property type="protein sequence ID" value="MBK7416740.1"/>
    <property type="molecule type" value="Genomic_DNA"/>
</dbReference>
<accession>A0A935K0E5</accession>
<dbReference type="InterPro" id="IPR005119">
    <property type="entry name" value="LysR_subst-bd"/>
</dbReference>
<sequence>MQWLNSWESFVKVVETGSMAAAARRLDCTRAQISKQIGDLERAFGVRLFERSTRKISLTPSGEIFHQHALRALEAIHSTEVAVRNMGDAPHGVLRISASITFGRMYIAPLLPIIVAKYPDLNCELVLTDHLVDLVEENIDLALRLTKTPPEDAVARKLVHMKRVICATPGYFAAHGEPRTPHELAHHACFSLLQLNESRIWRLIDAQGEEVSVPVTSKFLFNDIDCVMNAVLAGHGIGMLPTCLCGPALARGELRKIFDDLEPLSSLGRYLYACYTPNRVRVPKVRVFLDELEKLFNPQPPWERPEAA</sequence>
<dbReference type="SUPFAM" id="SSF53850">
    <property type="entry name" value="Periplasmic binding protein-like II"/>
    <property type="match status" value="1"/>
</dbReference>
<dbReference type="GO" id="GO:0003677">
    <property type="term" value="F:DNA binding"/>
    <property type="evidence" value="ECO:0007669"/>
    <property type="project" value="UniProtKB-KW"/>
</dbReference>
<evidence type="ECO:0000256" key="4">
    <source>
        <dbReference type="ARBA" id="ARBA00023163"/>
    </source>
</evidence>
<dbReference type="FunFam" id="1.10.10.10:FF:000001">
    <property type="entry name" value="LysR family transcriptional regulator"/>
    <property type="match status" value="1"/>
</dbReference>
<gene>
    <name evidence="6" type="ORF">IPJ38_18200</name>
</gene>
<organism evidence="6 7">
    <name type="scientific">Candidatus Dechloromonas phosphorivorans</name>
    <dbReference type="NCBI Taxonomy" id="2899244"/>
    <lineage>
        <taxon>Bacteria</taxon>
        <taxon>Pseudomonadati</taxon>
        <taxon>Pseudomonadota</taxon>
        <taxon>Betaproteobacteria</taxon>
        <taxon>Rhodocyclales</taxon>
        <taxon>Azonexaceae</taxon>
        <taxon>Dechloromonas</taxon>
    </lineage>
</organism>
<evidence type="ECO:0000256" key="1">
    <source>
        <dbReference type="ARBA" id="ARBA00009437"/>
    </source>
</evidence>
<evidence type="ECO:0000313" key="6">
    <source>
        <dbReference type="EMBL" id="MBK7416740.1"/>
    </source>
</evidence>
<comment type="similarity">
    <text evidence="1">Belongs to the LysR transcriptional regulatory family.</text>
</comment>
<dbReference type="AlphaFoldDB" id="A0A935K0E5"/>
<dbReference type="InterPro" id="IPR036390">
    <property type="entry name" value="WH_DNA-bd_sf"/>
</dbReference>
<comment type="caution">
    <text evidence="6">The sequence shown here is derived from an EMBL/GenBank/DDBJ whole genome shotgun (WGS) entry which is preliminary data.</text>
</comment>
<dbReference type="PROSITE" id="PS50931">
    <property type="entry name" value="HTH_LYSR"/>
    <property type="match status" value="1"/>
</dbReference>
<keyword evidence="4" id="KW-0804">Transcription</keyword>
<dbReference type="Gene3D" id="3.40.190.290">
    <property type="match status" value="1"/>
</dbReference>
<dbReference type="SUPFAM" id="SSF46785">
    <property type="entry name" value="Winged helix' DNA-binding domain"/>
    <property type="match status" value="1"/>
</dbReference>
<dbReference type="Pfam" id="PF00126">
    <property type="entry name" value="HTH_1"/>
    <property type="match status" value="1"/>
</dbReference>
<evidence type="ECO:0000256" key="3">
    <source>
        <dbReference type="ARBA" id="ARBA00023125"/>
    </source>
</evidence>
<proteinExistence type="inferred from homology"/>
<dbReference type="InterPro" id="IPR036388">
    <property type="entry name" value="WH-like_DNA-bd_sf"/>
</dbReference>
<evidence type="ECO:0000256" key="2">
    <source>
        <dbReference type="ARBA" id="ARBA00023015"/>
    </source>
</evidence>
<protein>
    <submittedName>
        <fullName evidence="6">LysR family transcriptional regulator</fullName>
    </submittedName>
</protein>
<evidence type="ECO:0000313" key="7">
    <source>
        <dbReference type="Proteomes" id="UP000739411"/>
    </source>
</evidence>
<dbReference type="Proteomes" id="UP000739411">
    <property type="component" value="Unassembled WGS sequence"/>
</dbReference>
<feature type="domain" description="HTH lysR-type" evidence="5">
    <location>
        <begin position="1"/>
        <end position="59"/>
    </location>
</feature>
<name>A0A935K0E5_9RHOO</name>
<reference evidence="6 7" key="1">
    <citation type="submission" date="2020-10" db="EMBL/GenBank/DDBJ databases">
        <title>Connecting structure to function with the recovery of over 1000 high-quality activated sludge metagenome-assembled genomes encoding full-length rRNA genes using long-read sequencing.</title>
        <authorList>
            <person name="Singleton C.M."/>
            <person name="Petriglieri F."/>
            <person name="Kristensen J.M."/>
            <person name="Kirkegaard R.H."/>
            <person name="Michaelsen T.Y."/>
            <person name="Andersen M.H."/>
            <person name="Karst S.M."/>
            <person name="Dueholm M.S."/>
            <person name="Nielsen P.H."/>
            <person name="Albertsen M."/>
        </authorList>
    </citation>
    <scope>NUCLEOTIDE SEQUENCE [LARGE SCALE GENOMIC DNA]</scope>
    <source>
        <strain evidence="6">EsbW_18-Q3-R4-48_BATAC.463</strain>
    </source>
</reference>
<dbReference type="PANTHER" id="PTHR30537:SF5">
    <property type="entry name" value="HTH-TYPE TRANSCRIPTIONAL ACTIVATOR TTDR-RELATED"/>
    <property type="match status" value="1"/>
</dbReference>
<dbReference type="Pfam" id="PF03466">
    <property type="entry name" value="LysR_substrate"/>
    <property type="match status" value="1"/>
</dbReference>
<keyword evidence="2" id="KW-0805">Transcription regulation</keyword>
<dbReference type="Gene3D" id="1.10.10.10">
    <property type="entry name" value="Winged helix-like DNA-binding domain superfamily/Winged helix DNA-binding domain"/>
    <property type="match status" value="1"/>
</dbReference>
<dbReference type="InterPro" id="IPR058163">
    <property type="entry name" value="LysR-type_TF_proteobact-type"/>
</dbReference>
<evidence type="ECO:0000259" key="5">
    <source>
        <dbReference type="PROSITE" id="PS50931"/>
    </source>
</evidence>
<dbReference type="CDD" id="cd08422">
    <property type="entry name" value="PBP2_CrgA_like"/>
    <property type="match status" value="1"/>
</dbReference>
<dbReference type="GO" id="GO:0003700">
    <property type="term" value="F:DNA-binding transcription factor activity"/>
    <property type="evidence" value="ECO:0007669"/>
    <property type="project" value="InterPro"/>
</dbReference>
<dbReference type="InterPro" id="IPR000847">
    <property type="entry name" value="LysR_HTH_N"/>
</dbReference>
<keyword evidence="3" id="KW-0238">DNA-binding</keyword>
<dbReference type="PANTHER" id="PTHR30537">
    <property type="entry name" value="HTH-TYPE TRANSCRIPTIONAL REGULATOR"/>
    <property type="match status" value="1"/>
</dbReference>